<dbReference type="Pfam" id="PF01638">
    <property type="entry name" value="HxlR"/>
    <property type="match status" value="1"/>
</dbReference>
<evidence type="ECO:0000259" key="4">
    <source>
        <dbReference type="PROSITE" id="PS51118"/>
    </source>
</evidence>
<feature type="domain" description="HTH hxlR-type" evidence="4">
    <location>
        <begin position="1"/>
        <end position="57"/>
    </location>
</feature>
<sequence>MLTVTLRTLEADGYVTRTIYPEIPPRVEYSLTEMTRSLLPHINVLIKWALENSTAIMDDRKKFNKENKRE</sequence>
<evidence type="ECO:0000256" key="1">
    <source>
        <dbReference type="ARBA" id="ARBA00023015"/>
    </source>
</evidence>
<gene>
    <name evidence="5" type="ORF">IAC32_03630</name>
</gene>
<dbReference type="Gene3D" id="1.10.10.10">
    <property type="entry name" value="Winged helix-like DNA-binding domain superfamily/Winged helix DNA-binding domain"/>
    <property type="match status" value="1"/>
</dbReference>
<accession>A0A9D9HCT8</accession>
<evidence type="ECO:0000313" key="5">
    <source>
        <dbReference type="EMBL" id="MBO8446821.1"/>
    </source>
</evidence>
<proteinExistence type="predicted"/>
<dbReference type="GO" id="GO:0003677">
    <property type="term" value="F:DNA binding"/>
    <property type="evidence" value="ECO:0007669"/>
    <property type="project" value="UniProtKB-KW"/>
</dbReference>
<protein>
    <submittedName>
        <fullName evidence="5">Helix-turn-helix transcriptional regulator</fullName>
    </submittedName>
</protein>
<evidence type="ECO:0000256" key="3">
    <source>
        <dbReference type="ARBA" id="ARBA00023163"/>
    </source>
</evidence>
<reference evidence="5" key="1">
    <citation type="submission" date="2020-10" db="EMBL/GenBank/DDBJ databases">
        <authorList>
            <person name="Gilroy R."/>
        </authorList>
    </citation>
    <scope>NUCLEOTIDE SEQUENCE</scope>
    <source>
        <strain evidence="5">D3-1215</strain>
    </source>
</reference>
<dbReference type="SUPFAM" id="SSF46785">
    <property type="entry name" value="Winged helix' DNA-binding domain"/>
    <property type="match status" value="1"/>
</dbReference>
<comment type="caution">
    <text evidence="5">The sequence shown here is derived from an EMBL/GenBank/DDBJ whole genome shotgun (WGS) entry which is preliminary data.</text>
</comment>
<dbReference type="Proteomes" id="UP000823637">
    <property type="component" value="Unassembled WGS sequence"/>
</dbReference>
<keyword evidence="1" id="KW-0805">Transcription regulation</keyword>
<dbReference type="PANTHER" id="PTHR33204:SF39">
    <property type="entry name" value="TRANSCRIPTIONAL REGULATORY PROTEIN"/>
    <property type="match status" value="1"/>
</dbReference>
<keyword evidence="3" id="KW-0804">Transcription</keyword>
<evidence type="ECO:0000313" key="6">
    <source>
        <dbReference type="Proteomes" id="UP000823637"/>
    </source>
</evidence>
<name>A0A9D9HCT8_9BACT</name>
<dbReference type="InterPro" id="IPR002577">
    <property type="entry name" value="HTH_HxlR"/>
</dbReference>
<dbReference type="AlphaFoldDB" id="A0A9D9HCT8"/>
<dbReference type="InterPro" id="IPR036390">
    <property type="entry name" value="WH_DNA-bd_sf"/>
</dbReference>
<dbReference type="PROSITE" id="PS51118">
    <property type="entry name" value="HTH_HXLR"/>
    <property type="match status" value="1"/>
</dbReference>
<dbReference type="InterPro" id="IPR036388">
    <property type="entry name" value="WH-like_DNA-bd_sf"/>
</dbReference>
<evidence type="ECO:0000256" key="2">
    <source>
        <dbReference type="ARBA" id="ARBA00023125"/>
    </source>
</evidence>
<organism evidence="5 6">
    <name type="scientific">Candidatus Enterocola intestinipullorum</name>
    <dbReference type="NCBI Taxonomy" id="2840783"/>
    <lineage>
        <taxon>Bacteria</taxon>
        <taxon>Pseudomonadati</taxon>
        <taxon>Bacteroidota</taxon>
        <taxon>Bacteroidia</taxon>
        <taxon>Bacteroidales</taxon>
        <taxon>Candidatus Enterocola</taxon>
    </lineage>
</organism>
<dbReference type="PANTHER" id="PTHR33204">
    <property type="entry name" value="TRANSCRIPTIONAL REGULATOR, MARR FAMILY"/>
    <property type="match status" value="1"/>
</dbReference>
<dbReference type="EMBL" id="JADIMR010000050">
    <property type="protein sequence ID" value="MBO8446821.1"/>
    <property type="molecule type" value="Genomic_DNA"/>
</dbReference>
<keyword evidence="2" id="KW-0238">DNA-binding</keyword>
<reference evidence="5" key="2">
    <citation type="journal article" date="2021" name="PeerJ">
        <title>Extensive microbial diversity within the chicken gut microbiome revealed by metagenomics and culture.</title>
        <authorList>
            <person name="Gilroy R."/>
            <person name="Ravi A."/>
            <person name="Getino M."/>
            <person name="Pursley I."/>
            <person name="Horton D.L."/>
            <person name="Alikhan N.F."/>
            <person name="Baker D."/>
            <person name="Gharbi K."/>
            <person name="Hall N."/>
            <person name="Watson M."/>
            <person name="Adriaenssens E.M."/>
            <person name="Foster-Nyarko E."/>
            <person name="Jarju S."/>
            <person name="Secka A."/>
            <person name="Antonio M."/>
            <person name="Oren A."/>
            <person name="Chaudhuri R.R."/>
            <person name="La Ragione R."/>
            <person name="Hildebrand F."/>
            <person name="Pallen M.J."/>
        </authorList>
    </citation>
    <scope>NUCLEOTIDE SEQUENCE</scope>
    <source>
        <strain evidence="5">D3-1215</strain>
    </source>
</reference>